<protein>
    <submittedName>
        <fullName evidence="2">Uncharacterized protein</fullName>
    </submittedName>
</protein>
<organism evidence="2">
    <name type="scientific">Anopheles coluzzii</name>
    <name type="common">African malaria mosquito</name>
    <dbReference type="NCBI Taxonomy" id="1518534"/>
    <lineage>
        <taxon>Eukaryota</taxon>
        <taxon>Metazoa</taxon>
        <taxon>Ecdysozoa</taxon>
        <taxon>Arthropoda</taxon>
        <taxon>Hexapoda</taxon>
        <taxon>Insecta</taxon>
        <taxon>Pterygota</taxon>
        <taxon>Neoptera</taxon>
        <taxon>Endopterygota</taxon>
        <taxon>Diptera</taxon>
        <taxon>Nematocera</taxon>
        <taxon>Culicoidea</taxon>
        <taxon>Culicidae</taxon>
        <taxon>Anophelinae</taxon>
        <taxon>Anopheles</taxon>
    </lineage>
</organism>
<sequence>MATKPPDSLRACKRHCIRTCVLSELDVLKPLPHTPHTCGFSPVCVRIWRFSRLGRSNALPHTSHGSMARSDRAEGRALGDALDPGPLEMAASSRSSAPSQRSPPPVLAPDEIEIDESSPDTDLCSSSAPEDGEIGSITRDRSDVERSSDHVHLRPVRFRHSQEPDPVAVAYRSSINAGDLVVQSKPVSNL</sequence>
<feature type="compositionally biased region" description="Acidic residues" evidence="1">
    <location>
        <begin position="110"/>
        <end position="119"/>
    </location>
</feature>
<feature type="compositionally biased region" description="Basic and acidic residues" evidence="1">
    <location>
        <begin position="138"/>
        <end position="152"/>
    </location>
</feature>
<dbReference type="EnsemblMetazoa" id="ACOM032390-RA">
    <property type="protein sequence ID" value="ACOM032390-PA.1"/>
    <property type="gene ID" value="ACOM032390"/>
</dbReference>
<proteinExistence type="predicted"/>
<dbReference type="Proteomes" id="UP000075882">
    <property type="component" value="Unassembled WGS sequence"/>
</dbReference>
<accession>A0A8W7PIH9</accession>
<name>A0A8W7PIH9_ANOCL</name>
<dbReference type="AlphaFoldDB" id="A0A8W7PIH9"/>
<feature type="region of interest" description="Disordered" evidence="1">
    <location>
        <begin position="58"/>
        <end position="163"/>
    </location>
</feature>
<feature type="compositionally biased region" description="Low complexity" evidence="1">
    <location>
        <begin position="90"/>
        <end position="100"/>
    </location>
</feature>
<evidence type="ECO:0000313" key="2">
    <source>
        <dbReference type="EnsemblMetazoa" id="ACOM032390-PA.1"/>
    </source>
</evidence>
<reference evidence="2" key="1">
    <citation type="submission" date="2022-08" db="UniProtKB">
        <authorList>
            <consortium name="EnsemblMetazoa"/>
        </authorList>
    </citation>
    <scope>IDENTIFICATION</scope>
</reference>
<evidence type="ECO:0000256" key="1">
    <source>
        <dbReference type="SAM" id="MobiDB-lite"/>
    </source>
</evidence>